<comment type="caution">
    <text evidence="1">The sequence shown here is derived from an EMBL/GenBank/DDBJ whole genome shotgun (WGS) entry which is preliminary data.</text>
</comment>
<protein>
    <submittedName>
        <fullName evidence="1">Nucleotidyltransferase domain-containing protein</fullName>
    </submittedName>
</protein>
<dbReference type="OrthoDB" id="43980at2"/>
<dbReference type="Proteomes" id="UP000293142">
    <property type="component" value="Unassembled WGS sequence"/>
</dbReference>
<keyword evidence="2" id="KW-1185">Reference proteome</keyword>
<dbReference type="Gene3D" id="3.30.460.10">
    <property type="entry name" value="Beta Polymerase, domain 2"/>
    <property type="match status" value="1"/>
</dbReference>
<reference evidence="1 2" key="1">
    <citation type="submission" date="2019-02" db="EMBL/GenBank/DDBJ databases">
        <title>Paenibacillus sp. nov., isolated from surface-sterilized tissue of Thalictrum simplex L.</title>
        <authorList>
            <person name="Tuo L."/>
        </authorList>
    </citation>
    <scope>NUCLEOTIDE SEQUENCE [LARGE SCALE GENOMIC DNA]</scope>
    <source>
        <strain evidence="1 2">N2SHLJ1</strain>
    </source>
</reference>
<organism evidence="1 2">
    <name type="scientific">Paenibacillus thalictri</name>
    <dbReference type="NCBI Taxonomy" id="2527873"/>
    <lineage>
        <taxon>Bacteria</taxon>
        <taxon>Bacillati</taxon>
        <taxon>Bacillota</taxon>
        <taxon>Bacilli</taxon>
        <taxon>Bacillales</taxon>
        <taxon>Paenibacillaceae</taxon>
        <taxon>Paenibacillus</taxon>
    </lineage>
</organism>
<dbReference type="GO" id="GO:0016740">
    <property type="term" value="F:transferase activity"/>
    <property type="evidence" value="ECO:0007669"/>
    <property type="project" value="UniProtKB-KW"/>
</dbReference>
<dbReference type="EMBL" id="SIRE01000009">
    <property type="protein sequence ID" value="TBL78610.1"/>
    <property type="molecule type" value="Genomic_DNA"/>
</dbReference>
<evidence type="ECO:0000313" key="1">
    <source>
        <dbReference type="EMBL" id="TBL78610.1"/>
    </source>
</evidence>
<dbReference type="AlphaFoldDB" id="A0A4Q9DUZ6"/>
<keyword evidence="1" id="KW-0808">Transferase</keyword>
<proteinExistence type="predicted"/>
<dbReference type="RefSeq" id="WP_131013966.1">
    <property type="nucleotide sequence ID" value="NZ_SIRE01000009.1"/>
</dbReference>
<gene>
    <name evidence="1" type="ORF">EYB31_14000</name>
</gene>
<accession>A0A4Q9DUZ6</accession>
<sequence length="238" mass="26583">MPYSDVNRADPVEAARGIINRHFPGCTVAILSGSALRHVTPTSDLDLVVFDASCGDVFRKSFTDGGWPVEVFLLQQESYRFYLDEAAYSGVPSLLRMCAEGVVIKDDGSAAAFIQEARECLLEGPPEWEDNDSRRCRYQLSELLDDFIGGENGAEHMFTISRIVLLLSEFVLRSNRCWIGGDGKWMSRALEDFDPDLADGLLRAVGLFYSRSDKEPLIQLCEEQLAAYGGRLFEGYEE</sequence>
<evidence type="ECO:0000313" key="2">
    <source>
        <dbReference type="Proteomes" id="UP000293142"/>
    </source>
</evidence>
<name>A0A4Q9DUZ6_9BACL</name>
<dbReference type="InterPro" id="IPR043519">
    <property type="entry name" value="NT_sf"/>
</dbReference>
<dbReference type="CDD" id="cd05403">
    <property type="entry name" value="NT_KNTase_like"/>
    <property type="match status" value="1"/>
</dbReference>